<keyword evidence="4" id="KW-0949">S-adenosyl-L-methionine</keyword>
<dbReference type="GO" id="GO:0035657">
    <property type="term" value="C:eRF1 methyltransferase complex"/>
    <property type="evidence" value="ECO:0007669"/>
    <property type="project" value="TreeGrafter"/>
</dbReference>
<dbReference type="InterPro" id="IPR002052">
    <property type="entry name" value="DNA_methylase_N6_adenine_CS"/>
</dbReference>
<keyword evidence="3 7" id="KW-0808">Transferase</keyword>
<dbReference type="InterPro" id="IPR052190">
    <property type="entry name" value="Euk-Arch_PrmC-MTase"/>
</dbReference>
<dbReference type="GO" id="GO:0032259">
    <property type="term" value="P:methylation"/>
    <property type="evidence" value="ECO:0007669"/>
    <property type="project" value="UniProtKB-KW"/>
</dbReference>
<dbReference type="GO" id="GO:0008276">
    <property type="term" value="F:protein methyltransferase activity"/>
    <property type="evidence" value="ECO:0007669"/>
    <property type="project" value="TreeGrafter"/>
</dbReference>
<dbReference type="GO" id="GO:0008757">
    <property type="term" value="F:S-adenosylmethionine-dependent methyltransferase activity"/>
    <property type="evidence" value="ECO:0007669"/>
    <property type="project" value="TreeGrafter"/>
</dbReference>
<evidence type="ECO:0000256" key="4">
    <source>
        <dbReference type="ARBA" id="ARBA00022691"/>
    </source>
</evidence>
<dbReference type="PANTHER" id="PTHR45875">
    <property type="entry name" value="METHYLTRANSFERASE N6AMT1"/>
    <property type="match status" value="1"/>
</dbReference>
<evidence type="ECO:0000313" key="7">
    <source>
        <dbReference type="EMBL" id="APH02326.1"/>
    </source>
</evidence>
<dbReference type="KEGG" id="jte:ASJ30_12965"/>
<organism evidence="7 8">
    <name type="scientific">Janibacter indicus</name>
    <dbReference type="NCBI Taxonomy" id="857417"/>
    <lineage>
        <taxon>Bacteria</taxon>
        <taxon>Bacillati</taxon>
        <taxon>Actinomycetota</taxon>
        <taxon>Actinomycetes</taxon>
        <taxon>Micrococcales</taxon>
        <taxon>Intrasporangiaceae</taxon>
        <taxon>Janibacter</taxon>
    </lineage>
</organism>
<dbReference type="InterPro" id="IPR029063">
    <property type="entry name" value="SAM-dependent_MTases_sf"/>
</dbReference>
<sequence>MTSSTTPRTDPELLDDLRADLTDAAFGVDEVHERLGDLAAAALGREQVLPARRAVAGATDPLGVLIGCFGLGLPTAADDLARALPRTGVTGAVRLGVVEPHGAHVVATCDLRPYGDDAGHAWWVASDPTEHARSEPLPVDHVLGIGGASTTLASWTPRTRVARALDVGTGCGVQALHLSGHADSVVATDLSRRALGYARFNAALNQVDWDLREGSFLEPVVGEAFDLVVSNPPFVITPRSGDVPLYEYRDGGAAGDHVVAALTQGIGAHLAPGGVAQLLANWETVAGQDWRERVGAWVEASGLDAWVVQRDVQDPAEYAELWTRDGGHLPGTSEHDALVGAWLDDFASRDVAQIGFGIITLHRPTGERAPFVDLVEATGPVATPMGPTVAAGLVARDRLAGLDDDALLDTAWRCAPDVTTETHATPGASDPNVIVLRQGGGLARSVRLDTLDAALVSVCDGDLTARQSLTAISALLDVPTGEALGAGATLVRRLAADGLLLPE</sequence>
<dbReference type="SUPFAM" id="SSF53335">
    <property type="entry name" value="S-adenosyl-L-methionine-dependent methyltransferases"/>
    <property type="match status" value="1"/>
</dbReference>
<feature type="domain" description="DUF7059" evidence="6">
    <location>
        <begin position="24"/>
        <end position="107"/>
    </location>
</feature>
<evidence type="ECO:0000313" key="8">
    <source>
        <dbReference type="Proteomes" id="UP000182938"/>
    </source>
</evidence>
<name>A0A1L3MJ56_9MICO</name>
<comment type="similarity">
    <text evidence="1">Belongs to the eukaryotic/archaeal PrmC-related family.</text>
</comment>
<gene>
    <name evidence="7" type="ORF">ASJ30_12965</name>
</gene>
<dbReference type="AlphaFoldDB" id="A0A1L3MJ56"/>
<dbReference type="PROSITE" id="PS00092">
    <property type="entry name" value="N6_MTASE"/>
    <property type="match status" value="1"/>
</dbReference>
<dbReference type="Proteomes" id="UP000182938">
    <property type="component" value="Chromosome"/>
</dbReference>
<evidence type="ECO:0000256" key="2">
    <source>
        <dbReference type="ARBA" id="ARBA00022603"/>
    </source>
</evidence>
<dbReference type="InterPro" id="IPR007848">
    <property type="entry name" value="Small_mtfrase_dom"/>
</dbReference>
<reference evidence="7 8" key="1">
    <citation type="submission" date="2015-11" db="EMBL/GenBank/DDBJ databases">
        <authorList>
            <person name="Zhang Y."/>
            <person name="Guo Z."/>
        </authorList>
    </citation>
    <scope>NUCLEOTIDE SEQUENCE [LARGE SCALE GENOMIC DNA]</scope>
    <source>
        <strain evidence="7 8">YFY001</strain>
    </source>
</reference>
<accession>A0A1L3MJ56</accession>
<evidence type="ECO:0000256" key="1">
    <source>
        <dbReference type="ARBA" id="ARBA00006149"/>
    </source>
</evidence>
<keyword evidence="8" id="KW-1185">Reference proteome</keyword>
<dbReference type="EMBL" id="CP013290">
    <property type="protein sequence ID" value="APH02326.1"/>
    <property type="molecule type" value="Genomic_DNA"/>
</dbReference>
<dbReference type="InterPro" id="IPR055487">
    <property type="entry name" value="DUF7059"/>
</dbReference>
<evidence type="ECO:0000259" key="6">
    <source>
        <dbReference type="Pfam" id="PF23186"/>
    </source>
</evidence>
<dbReference type="Gene3D" id="3.40.50.150">
    <property type="entry name" value="Vaccinia Virus protein VP39"/>
    <property type="match status" value="1"/>
</dbReference>
<evidence type="ECO:0000259" key="5">
    <source>
        <dbReference type="Pfam" id="PF05175"/>
    </source>
</evidence>
<dbReference type="Pfam" id="PF23186">
    <property type="entry name" value="DUF7059"/>
    <property type="match status" value="1"/>
</dbReference>
<dbReference type="Pfam" id="PF05175">
    <property type="entry name" value="MTS"/>
    <property type="match status" value="1"/>
</dbReference>
<proteinExistence type="inferred from homology"/>
<dbReference type="RefSeq" id="WP_072625479.1">
    <property type="nucleotide sequence ID" value="NZ_CP013290.1"/>
</dbReference>
<dbReference type="PANTHER" id="PTHR45875:SF1">
    <property type="entry name" value="METHYLTRANSFERASE N6AMT1"/>
    <property type="match status" value="1"/>
</dbReference>
<keyword evidence="2 7" id="KW-0489">Methyltransferase</keyword>
<protein>
    <submittedName>
        <fullName evidence="7">SAM-dependent methyltransferase</fullName>
    </submittedName>
</protein>
<evidence type="ECO:0000256" key="3">
    <source>
        <dbReference type="ARBA" id="ARBA00022679"/>
    </source>
</evidence>
<feature type="domain" description="Methyltransferase small" evidence="5">
    <location>
        <begin position="148"/>
        <end position="235"/>
    </location>
</feature>
<dbReference type="GO" id="GO:0003676">
    <property type="term" value="F:nucleic acid binding"/>
    <property type="evidence" value="ECO:0007669"/>
    <property type="project" value="InterPro"/>
</dbReference>
<dbReference type="GO" id="GO:0008170">
    <property type="term" value="F:N-methyltransferase activity"/>
    <property type="evidence" value="ECO:0007669"/>
    <property type="project" value="UniProtKB-ARBA"/>
</dbReference>
<dbReference type="CDD" id="cd02440">
    <property type="entry name" value="AdoMet_MTases"/>
    <property type="match status" value="1"/>
</dbReference>